<keyword evidence="1" id="KW-1133">Transmembrane helix</keyword>
<evidence type="ECO:0000313" key="2">
    <source>
        <dbReference type="EMBL" id="EPR70868.1"/>
    </source>
</evidence>
<organism evidence="2 3">
    <name type="scientific">Cyclobacterium qasimii M12-11B</name>
    <dbReference type="NCBI Taxonomy" id="641524"/>
    <lineage>
        <taxon>Bacteria</taxon>
        <taxon>Pseudomonadati</taxon>
        <taxon>Bacteroidota</taxon>
        <taxon>Cytophagia</taxon>
        <taxon>Cytophagales</taxon>
        <taxon>Cyclobacteriaceae</taxon>
        <taxon>Cyclobacterium</taxon>
    </lineage>
</organism>
<comment type="caution">
    <text evidence="2">The sequence shown here is derived from an EMBL/GenBank/DDBJ whole genome shotgun (WGS) entry which is preliminary data.</text>
</comment>
<proteinExistence type="predicted"/>
<protein>
    <submittedName>
        <fullName evidence="2">Uncharacterized protein</fullName>
    </submittedName>
</protein>
<dbReference type="STRING" id="641524.ADICYQ_0864"/>
<gene>
    <name evidence="2" type="ORF">ADICYQ_0864</name>
</gene>
<keyword evidence="1" id="KW-0472">Membrane</keyword>
<dbReference type="AlphaFoldDB" id="S7X434"/>
<dbReference type="EMBL" id="ATNM01000035">
    <property type="protein sequence ID" value="EPR70868.1"/>
    <property type="molecule type" value="Genomic_DNA"/>
</dbReference>
<accession>S7X434</accession>
<name>S7X434_9BACT</name>
<sequence length="67" mass="7418">MKSERMPITKYSDGWPFDPSAPFDSAQGPCSGTILKVQLIVSGIRVSMGMVFPLLFFQMIKATFLMA</sequence>
<evidence type="ECO:0000256" key="1">
    <source>
        <dbReference type="SAM" id="Phobius"/>
    </source>
</evidence>
<keyword evidence="1" id="KW-0812">Transmembrane</keyword>
<feature type="transmembrane region" description="Helical" evidence="1">
    <location>
        <begin position="39"/>
        <end position="60"/>
    </location>
</feature>
<dbReference type="Proteomes" id="UP000014974">
    <property type="component" value="Unassembled WGS sequence"/>
</dbReference>
<evidence type="ECO:0000313" key="3">
    <source>
        <dbReference type="Proteomes" id="UP000014974"/>
    </source>
</evidence>
<reference evidence="2 3" key="1">
    <citation type="journal article" date="2013" name="Genome Announc.">
        <title>Draft Genome Sequence of Cyclobacterium qasimii Strain M12-11BT, Isolated from Arctic Marine Sediment.</title>
        <authorList>
            <person name="Shivaji S."/>
            <person name="Ara S."/>
            <person name="Singh A."/>
            <person name="Kumar Pinnaka A."/>
        </authorList>
    </citation>
    <scope>NUCLEOTIDE SEQUENCE [LARGE SCALE GENOMIC DNA]</scope>
    <source>
        <strain evidence="2 3">M12-11B</strain>
    </source>
</reference>